<dbReference type="OrthoDB" id="5786478at2"/>
<gene>
    <name evidence="1" type="ORF">BA177_15755</name>
</gene>
<keyword evidence="2" id="KW-1185">Reference proteome</keyword>
<proteinExistence type="predicted"/>
<dbReference type="PANTHER" id="PTHR45458">
    <property type="entry name" value="SHORT-CHAIN DEHYDROGENASE/REDUCTASE SDR"/>
    <property type="match status" value="1"/>
</dbReference>
<dbReference type="Gene3D" id="3.40.50.720">
    <property type="entry name" value="NAD(P)-binding Rossmann-like Domain"/>
    <property type="match status" value="1"/>
</dbReference>
<dbReference type="InterPro" id="IPR002347">
    <property type="entry name" value="SDR_fam"/>
</dbReference>
<dbReference type="Pfam" id="PF00106">
    <property type="entry name" value="adh_short"/>
    <property type="match status" value="1"/>
</dbReference>
<dbReference type="PANTHER" id="PTHR45458:SF1">
    <property type="entry name" value="SHORT CHAIN DEHYDROGENASE"/>
    <property type="match status" value="1"/>
</dbReference>
<dbReference type="KEGG" id="woc:BA177_15755"/>
<dbReference type="InterPro" id="IPR036291">
    <property type="entry name" value="NAD(P)-bd_dom_sf"/>
</dbReference>
<sequence length="219" mass="22938">MNNVLITGTNRGIGLELARQYQARGDKVVAVCRTVSAEIENLGVQIVDGIDVSQAGDVATLATKVTGMAFDILLHNAGILRGDSFDTLDFDELLEQFKVNALGPLRVVRGLRNNLGAGSKVGIVSSRVGSIADNESGNNYGYRASKAAVNMIGTNLSHDLKPSGIAVALLHPGLVATAMTGGRGIPAKEAATGLIARMDELTLSSTGGFWHANGERLPW</sequence>
<dbReference type="CDD" id="cd05325">
    <property type="entry name" value="carb_red_sniffer_like_SDR_c"/>
    <property type="match status" value="1"/>
</dbReference>
<protein>
    <submittedName>
        <fullName evidence="1">Short-chain dehydrogenase</fullName>
    </submittedName>
</protein>
<name>A0A193LIU4_9GAMM</name>
<dbReference type="EMBL" id="CP016268">
    <property type="protein sequence ID" value="ANO52445.1"/>
    <property type="molecule type" value="Genomic_DNA"/>
</dbReference>
<evidence type="ECO:0000313" key="2">
    <source>
        <dbReference type="Proteomes" id="UP000092695"/>
    </source>
</evidence>
<dbReference type="GO" id="GO:0016616">
    <property type="term" value="F:oxidoreductase activity, acting on the CH-OH group of donors, NAD or NADP as acceptor"/>
    <property type="evidence" value="ECO:0007669"/>
    <property type="project" value="TreeGrafter"/>
</dbReference>
<organism evidence="1 2">
    <name type="scientific">Woeseia oceani</name>
    <dbReference type="NCBI Taxonomy" id="1548547"/>
    <lineage>
        <taxon>Bacteria</taxon>
        <taxon>Pseudomonadati</taxon>
        <taxon>Pseudomonadota</taxon>
        <taxon>Gammaproteobacteria</taxon>
        <taxon>Woeseiales</taxon>
        <taxon>Woeseiaceae</taxon>
        <taxon>Woeseia</taxon>
    </lineage>
</organism>
<dbReference type="STRING" id="1548547.BA177_15755"/>
<dbReference type="SUPFAM" id="SSF51735">
    <property type="entry name" value="NAD(P)-binding Rossmann-fold domains"/>
    <property type="match status" value="1"/>
</dbReference>
<dbReference type="PRINTS" id="PR00081">
    <property type="entry name" value="GDHRDH"/>
</dbReference>
<accession>A0A193LIU4</accession>
<dbReference type="RefSeq" id="WP_068617764.1">
    <property type="nucleotide sequence ID" value="NZ_CP016268.1"/>
</dbReference>
<reference evidence="1 2" key="1">
    <citation type="submission" date="2016-06" db="EMBL/GenBank/DDBJ databases">
        <title>Complete genome sequence of a deep-branching marine Gamma Proteobacterium Woeseia oceani type strain XK5.</title>
        <authorList>
            <person name="Mu D."/>
            <person name="Du Z."/>
        </authorList>
    </citation>
    <scope>NUCLEOTIDE SEQUENCE [LARGE SCALE GENOMIC DNA]</scope>
    <source>
        <strain evidence="1 2">XK5</strain>
    </source>
</reference>
<dbReference type="AlphaFoldDB" id="A0A193LIU4"/>
<dbReference type="InterPro" id="IPR052184">
    <property type="entry name" value="SDR_enzymes"/>
</dbReference>
<evidence type="ECO:0000313" key="1">
    <source>
        <dbReference type="EMBL" id="ANO52445.1"/>
    </source>
</evidence>
<dbReference type="Proteomes" id="UP000092695">
    <property type="component" value="Chromosome"/>
</dbReference>